<accession>A0A316V9T1</accession>
<dbReference type="InterPro" id="IPR001810">
    <property type="entry name" value="F-box_dom"/>
</dbReference>
<evidence type="ECO:0000259" key="1">
    <source>
        <dbReference type="SMART" id="SM00256"/>
    </source>
</evidence>
<dbReference type="PANTHER" id="PTHR38926">
    <property type="entry name" value="F-BOX DOMAIN CONTAINING PROTEIN, EXPRESSED"/>
    <property type="match status" value="1"/>
</dbReference>
<proteinExistence type="predicted"/>
<dbReference type="RefSeq" id="XP_025354326.1">
    <property type="nucleotide sequence ID" value="XM_025501457.1"/>
</dbReference>
<reference evidence="2 3" key="1">
    <citation type="journal article" date="2018" name="Mol. Biol. Evol.">
        <title>Broad Genomic Sampling Reveals a Smut Pathogenic Ancestry of the Fungal Clade Ustilaginomycotina.</title>
        <authorList>
            <person name="Kijpornyongpan T."/>
            <person name="Mondo S.J."/>
            <person name="Barry K."/>
            <person name="Sandor L."/>
            <person name="Lee J."/>
            <person name="Lipzen A."/>
            <person name="Pangilinan J."/>
            <person name="LaButti K."/>
            <person name="Hainaut M."/>
            <person name="Henrissat B."/>
            <person name="Grigoriev I.V."/>
            <person name="Spatafora J.W."/>
            <person name="Aime M.C."/>
        </authorList>
    </citation>
    <scope>NUCLEOTIDE SEQUENCE [LARGE SCALE GENOMIC DNA]</scope>
    <source>
        <strain evidence="2 3">MCA 3882</strain>
    </source>
</reference>
<dbReference type="SMART" id="SM00256">
    <property type="entry name" value="FBOX"/>
    <property type="match status" value="1"/>
</dbReference>
<evidence type="ECO:0000313" key="3">
    <source>
        <dbReference type="Proteomes" id="UP000245771"/>
    </source>
</evidence>
<keyword evidence="3" id="KW-1185">Reference proteome</keyword>
<dbReference type="CDD" id="cd09917">
    <property type="entry name" value="F-box_SF"/>
    <property type="match status" value="1"/>
</dbReference>
<dbReference type="InterPro" id="IPR036047">
    <property type="entry name" value="F-box-like_dom_sf"/>
</dbReference>
<feature type="domain" description="F-box" evidence="1">
    <location>
        <begin position="67"/>
        <end position="108"/>
    </location>
</feature>
<protein>
    <recommendedName>
        <fullName evidence="1">F-box domain-containing protein</fullName>
    </recommendedName>
</protein>
<evidence type="ECO:0000313" key="2">
    <source>
        <dbReference type="EMBL" id="PWN34024.1"/>
    </source>
</evidence>
<dbReference type="PANTHER" id="PTHR38926:SF73">
    <property type="entry name" value="F-BOX DOMAIN-CONTAINING PROTEIN"/>
    <property type="match status" value="1"/>
</dbReference>
<dbReference type="OrthoDB" id="2398163at2759"/>
<dbReference type="Pfam" id="PF12937">
    <property type="entry name" value="F-box-like"/>
    <property type="match status" value="1"/>
</dbReference>
<sequence length="548" mass="63097">MLSSVNLSYRLYSRVFTACLSTIIDRFKSSKKTNQMFSAKDEDEKRFQEALQNEATNNSSSPPHPLFSDDILCQIFRLITLRDLANAQLVCKQWNKILSDHHAIWWDAIYLDNDLAFERKDFCAVQTFKLASKLLQRDDCNATTPKVFLPIPIDFCSETEIRCALLNITKAGVRCLWILIGANLHCCKAHKSSCRSISHEAAHRLLVCVVGTVKWCSQLTSLRLVTNLNNFAMYRHLPMEEDLPISKCKIEHLTLVNIPLDMFFTNLAIYNAFKTLRSLKISNWSVIDPEQHYLMMTNITLSLAVASESIEEVTIDLHLFLPEQRADYVLNTQKTQYFSKDDGPVITLPKLKTLTFCHTGVPVLLLLVRAPNLVRLNLSPDQCDGSIDFRRWAREHPLLQKVSLRLVHRVGSYSVESSEKALTFIEQQHTMQELVVWEPIKRSQDEIVKFIRYRQNDATSPSLKEVTIIDQEENSLTGNGSRWLENNLPTFNHVYLTKREHSSVAIPTEDEMKANKLCYEQTDLHFYERGNPVNFVPSRMTVIEHQET</sequence>
<dbReference type="Proteomes" id="UP000245771">
    <property type="component" value="Unassembled WGS sequence"/>
</dbReference>
<dbReference type="AlphaFoldDB" id="A0A316V9T1"/>
<dbReference type="EMBL" id="KZ819604">
    <property type="protein sequence ID" value="PWN34024.1"/>
    <property type="molecule type" value="Genomic_DNA"/>
</dbReference>
<dbReference type="SUPFAM" id="SSF81383">
    <property type="entry name" value="F-box domain"/>
    <property type="match status" value="1"/>
</dbReference>
<dbReference type="GeneID" id="37023238"/>
<gene>
    <name evidence="2" type="ORF">FA14DRAFT_185466</name>
</gene>
<dbReference type="Gene3D" id="1.20.1280.50">
    <property type="match status" value="1"/>
</dbReference>
<dbReference type="InParanoid" id="A0A316V9T1"/>
<name>A0A316V9T1_9BASI</name>
<organism evidence="2 3">
    <name type="scientific">Meira miltonrushii</name>
    <dbReference type="NCBI Taxonomy" id="1280837"/>
    <lineage>
        <taxon>Eukaryota</taxon>
        <taxon>Fungi</taxon>
        <taxon>Dikarya</taxon>
        <taxon>Basidiomycota</taxon>
        <taxon>Ustilaginomycotina</taxon>
        <taxon>Exobasidiomycetes</taxon>
        <taxon>Exobasidiales</taxon>
        <taxon>Brachybasidiaceae</taxon>
        <taxon>Meira</taxon>
    </lineage>
</organism>